<reference evidence="1" key="1">
    <citation type="submission" date="2020-04" db="EMBL/GenBank/DDBJ databases">
        <authorList>
            <person name="Chiriac C."/>
            <person name="Salcher M."/>
            <person name="Ghai R."/>
            <person name="Kavagutti S V."/>
        </authorList>
    </citation>
    <scope>NUCLEOTIDE SEQUENCE</scope>
</reference>
<proteinExistence type="predicted"/>
<sequence length="102" mass="11230">MEMNISKGAYGWKAETHIELEGGRLLDITTLKANGGLRSRAQCYRRENGFITYVLFGDYSATLAASQARCTEKAVADLHRQALGKLDEIKAEVVAFYAAKGE</sequence>
<dbReference type="EMBL" id="LR796613">
    <property type="protein sequence ID" value="CAB4154900.1"/>
    <property type="molecule type" value="Genomic_DNA"/>
</dbReference>
<organism evidence="1">
    <name type="scientific">uncultured Caudovirales phage</name>
    <dbReference type="NCBI Taxonomy" id="2100421"/>
    <lineage>
        <taxon>Viruses</taxon>
        <taxon>Duplodnaviria</taxon>
        <taxon>Heunggongvirae</taxon>
        <taxon>Uroviricota</taxon>
        <taxon>Caudoviricetes</taxon>
        <taxon>Peduoviridae</taxon>
        <taxon>Maltschvirus</taxon>
        <taxon>Maltschvirus maltsch</taxon>
    </lineage>
</organism>
<accession>A0A6J5N5W5</accession>
<evidence type="ECO:0000313" key="1">
    <source>
        <dbReference type="EMBL" id="CAB4154900.1"/>
    </source>
</evidence>
<protein>
    <submittedName>
        <fullName evidence="1">Uncharacterized protein</fullName>
    </submittedName>
</protein>
<name>A0A6J5N5W5_9CAUD</name>
<gene>
    <name evidence="1" type="ORF">UFOVP653_40</name>
</gene>